<feature type="transmembrane region" description="Helical" evidence="1">
    <location>
        <begin position="37"/>
        <end position="58"/>
    </location>
</feature>
<keyword evidence="1" id="KW-0812">Transmembrane</keyword>
<evidence type="ECO:0000256" key="1">
    <source>
        <dbReference type="SAM" id="Phobius"/>
    </source>
</evidence>
<keyword evidence="1" id="KW-1133">Transmembrane helix</keyword>
<dbReference type="Proteomes" id="UP000257109">
    <property type="component" value="Unassembled WGS sequence"/>
</dbReference>
<comment type="caution">
    <text evidence="2">The sequence shown here is derived from an EMBL/GenBank/DDBJ whole genome shotgun (WGS) entry which is preliminary data.</text>
</comment>
<dbReference type="OrthoDB" id="1436818at2759"/>
<proteinExistence type="predicted"/>
<sequence length="60" mass="6998">MKYSKSRDTLIVKEDKFSLKQCPNNDFERNEMQKIPYASVVGSLMYLSNLVMLHWTAINA</sequence>
<feature type="non-terminal residue" evidence="2">
    <location>
        <position position="1"/>
    </location>
</feature>
<accession>A0A371EUX3</accession>
<keyword evidence="1" id="KW-0472">Membrane</keyword>
<evidence type="ECO:0000313" key="2">
    <source>
        <dbReference type="EMBL" id="RDX69840.1"/>
    </source>
</evidence>
<evidence type="ECO:0008006" key="4">
    <source>
        <dbReference type="Google" id="ProtNLM"/>
    </source>
</evidence>
<keyword evidence="3" id="KW-1185">Reference proteome</keyword>
<dbReference type="EMBL" id="QJKJ01011945">
    <property type="protein sequence ID" value="RDX69840.1"/>
    <property type="molecule type" value="Genomic_DNA"/>
</dbReference>
<organism evidence="2 3">
    <name type="scientific">Mucuna pruriens</name>
    <name type="common">Velvet bean</name>
    <name type="synonym">Dolichos pruriens</name>
    <dbReference type="NCBI Taxonomy" id="157652"/>
    <lineage>
        <taxon>Eukaryota</taxon>
        <taxon>Viridiplantae</taxon>
        <taxon>Streptophyta</taxon>
        <taxon>Embryophyta</taxon>
        <taxon>Tracheophyta</taxon>
        <taxon>Spermatophyta</taxon>
        <taxon>Magnoliopsida</taxon>
        <taxon>eudicotyledons</taxon>
        <taxon>Gunneridae</taxon>
        <taxon>Pentapetalae</taxon>
        <taxon>rosids</taxon>
        <taxon>fabids</taxon>
        <taxon>Fabales</taxon>
        <taxon>Fabaceae</taxon>
        <taxon>Papilionoideae</taxon>
        <taxon>50 kb inversion clade</taxon>
        <taxon>NPAAA clade</taxon>
        <taxon>indigoferoid/millettioid clade</taxon>
        <taxon>Phaseoleae</taxon>
        <taxon>Mucuna</taxon>
    </lineage>
</organism>
<dbReference type="AlphaFoldDB" id="A0A371EUX3"/>
<protein>
    <recommendedName>
        <fullName evidence="4">Retrovirus-related Pol polyprotein from transposon TNT 1-94</fullName>
    </recommendedName>
</protein>
<gene>
    <name evidence="2" type="ORF">CR513_51000</name>
</gene>
<name>A0A371EUX3_MUCPR</name>
<reference evidence="2" key="1">
    <citation type="submission" date="2018-05" db="EMBL/GenBank/DDBJ databases">
        <title>Draft genome of Mucuna pruriens seed.</title>
        <authorList>
            <person name="Nnadi N.E."/>
            <person name="Vos R."/>
            <person name="Hasami M.H."/>
            <person name="Devisetty U.K."/>
            <person name="Aguiy J.C."/>
        </authorList>
    </citation>
    <scope>NUCLEOTIDE SEQUENCE [LARGE SCALE GENOMIC DNA]</scope>
    <source>
        <strain evidence="2">JCA_2017</strain>
    </source>
</reference>
<evidence type="ECO:0000313" key="3">
    <source>
        <dbReference type="Proteomes" id="UP000257109"/>
    </source>
</evidence>